<dbReference type="Proteomes" id="UP001596415">
    <property type="component" value="Unassembled WGS sequence"/>
</dbReference>
<organism evidence="3 4">
    <name type="scientific">Jejudonia soesokkakensis</name>
    <dbReference type="NCBI Taxonomy" id="1323432"/>
    <lineage>
        <taxon>Bacteria</taxon>
        <taxon>Pseudomonadati</taxon>
        <taxon>Bacteroidota</taxon>
        <taxon>Flavobacteriia</taxon>
        <taxon>Flavobacteriales</taxon>
        <taxon>Flavobacteriaceae</taxon>
        <taxon>Jejudonia</taxon>
    </lineage>
</organism>
<dbReference type="InterPro" id="IPR025381">
    <property type="entry name" value="DUF4296"/>
</dbReference>
<accession>A0ABW2MNF5</accession>
<evidence type="ECO:0000313" key="3">
    <source>
        <dbReference type="EMBL" id="MFC7356429.1"/>
    </source>
</evidence>
<feature type="domain" description="DUF4296" evidence="2">
    <location>
        <begin position="24"/>
        <end position="105"/>
    </location>
</feature>
<gene>
    <name evidence="3" type="ORF">ACFQO1_01910</name>
</gene>
<name>A0ABW2MNF5_9FLAO</name>
<reference evidence="4" key="1">
    <citation type="journal article" date="2019" name="Int. J. Syst. Evol. Microbiol.">
        <title>The Global Catalogue of Microorganisms (GCM) 10K type strain sequencing project: providing services to taxonomists for standard genome sequencing and annotation.</title>
        <authorList>
            <consortium name="The Broad Institute Genomics Platform"/>
            <consortium name="The Broad Institute Genome Sequencing Center for Infectious Disease"/>
            <person name="Wu L."/>
            <person name="Ma J."/>
        </authorList>
    </citation>
    <scope>NUCLEOTIDE SEQUENCE [LARGE SCALE GENOMIC DNA]</scope>
    <source>
        <strain evidence="4">CGMCC 1.16306</strain>
    </source>
</reference>
<dbReference type="EMBL" id="JBHTBN010000001">
    <property type="protein sequence ID" value="MFC7356429.1"/>
    <property type="molecule type" value="Genomic_DNA"/>
</dbReference>
<keyword evidence="4" id="KW-1185">Reference proteome</keyword>
<evidence type="ECO:0000313" key="4">
    <source>
        <dbReference type="Proteomes" id="UP001596415"/>
    </source>
</evidence>
<evidence type="ECO:0000256" key="1">
    <source>
        <dbReference type="SAM" id="MobiDB-lite"/>
    </source>
</evidence>
<sequence length="144" mass="16322">MKLVYLLIVLILVGCQDIQTPEKPSNLIPKDKMVDILVDTYLSNSARSIDNRIIIDKGVKLDSFIYIKYAIDSTQFAKSNAYYTVNLDEYAELFKKVEQRLVTLQEALKNDKGTDSTAVENEDEMESKVLVTPPVPQEEDASEE</sequence>
<dbReference type="PROSITE" id="PS51257">
    <property type="entry name" value="PROKAR_LIPOPROTEIN"/>
    <property type="match status" value="1"/>
</dbReference>
<dbReference type="RefSeq" id="WP_380216163.1">
    <property type="nucleotide sequence ID" value="NZ_JBHTBN010000001.1"/>
</dbReference>
<comment type="caution">
    <text evidence="3">The sequence shown here is derived from an EMBL/GenBank/DDBJ whole genome shotgun (WGS) entry which is preliminary data.</text>
</comment>
<proteinExistence type="predicted"/>
<evidence type="ECO:0000259" key="2">
    <source>
        <dbReference type="Pfam" id="PF14129"/>
    </source>
</evidence>
<feature type="region of interest" description="Disordered" evidence="1">
    <location>
        <begin position="111"/>
        <end position="144"/>
    </location>
</feature>
<dbReference type="Pfam" id="PF14129">
    <property type="entry name" value="DUF4296"/>
    <property type="match status" value="1"/>
</dbReference>
<protein>
    <submittedName>
        <fullName evidence="3">DUF4296 domain-containing protein</fullName>
    </submittedName>
</protein>